<dbReference type="Proteomes" id="UP001174909">
    <property type="component" value="Unassembled WGS sequence"/>
</dbReference>
<name>A0AA35SSM6_GEOBA</name>
<reference evidence="2" key="1">
    <citation type="submission" date="2023-03" db="EMBL/GenBank/DDBJ databases">
        <authorList>
            <person name="Steffen K."/>
            <person name="Cardenas P."/>
        </authorList>
    </citation>
    <scope>NUCLEOTIDE SEQUENCE</scope>
</reference>
<feature type="region of interest" description="Disordered" evidence="1">
    <location>
        <begin position="36"/>
        <end position="60"/>
    </location>
</feature>
<dbReference type="AlphaFoldDB" id="A0AA35SSM6"/>
<keyword evidence="3" id="KW-1185">Reference proteome</keyword>
<feature type="compositionally biased region" description="Basic and acidic residues" evidence="1">
    <location>
        <begin position="46"/>
        <end position="60"/>
    </location>
</feature>
<evidence type="ECO:0000256" key="1">
    <source>
        <dbReference type="SAM" id="MobiDB-lite"/>
    </source>
</evidence>
<organism evidence="2 3">
    <name type="scientific">Geodia barretti</name>
    <name type="common">Barrett's horny sponge</name>
    <dbReference type="NCBI Taxonomy" id="519541"/>
    <lineage>
        <taxon>Eukaryota</taxon>
        <taxon>Metazoa</taxon>
        <taxon>Porifera</taxon>
        <taxon>Demospongiae</taxon>
        <taxon>Heteroscleromorpha</taxon>
        <taxon>Tetractinellida</taxon>
        <taxon>Astrophorina</taxon>
        <taxon>Geodiidae</taxon>
        <taxon>Geodia</taxon>
    </lineage>
</organism>
<evidence type="ECO:0000313" key="2">
    <source>
        <dbReference type="EMBL" id="CAI8035415.1"/>
    </source>
</evidence>
<comment type="caution">
    <text evidence="2">The sequence shown here is derived from an EMBL/GenBank/DDBJ whole genome shotgun (WGS) entry which is preliminary data.</text>
</comment>
<protein>
    <submittedName>
        <fullName evidence="2">Uncharacterized protein</fullName>
    </submittedName>
</protein>
<dbReference type="EMBL" id="CASHTH010002803">
    <property type="protein sequence ID" value="CAI8035415.1"/>
    <property type="molecule type" value="Genomic_DNA"/>
</dbReference>
<accession>A0AA35SSM6</accession>
<proteinExistence type="predicted"/>
<evidence type="ECO:0000313" key="3">
    <source>
        <dbReference type="Proteomes" id="UP001174909"/>
    </source>
</evidence>
<feature type="region of interest" description="Disordered" evidence="1">
    <location>
        <begin position="110"/>
        <end position="132"/>
    </location>
</feature>
<gene>
    <name evidence="2" type="ORF">GBAR_LOCUS19881</name>
</gene>
<sequence length="199" mass="22779">MNSSSMDAYTLCHNSMQPLYVLLSAVCVDIVKPATGSKKKKRRKRTGSEDDKNEQQQHPSLEDVAKYLEDLSSLLREVSRPFRPFPSVERQLVNLEEELRRCQLPFDDKNVRGKERSRGTDLIADPKPTQSHTDATRMLANFEWSMYPQTCKLILQSYNMSMEDSQDVLDSKLTFLDSLLQRLDHHRAQTASTVKGNSA</sequence>
<feature type="compositionally biased region" description="Basic and acidic residues" evidence="1">
    <location>
        <begin position="110"/>
        <end position="119"/>
    </location>
</feature>